<dbReference type="AlphaFoldDB" id="A0A1H3BZ36"/>
<evidence type="ECO:0000313" key="1">
    <source>
        <dbReference type="EMBL" id="SDX47126.1"/>
    </source>
</evidence>
<dbReference type="Proteomes" id="UP000198816">
    <property type="component" value="Unassembled WGS sequence"/>
</dbReference>
<sequence length="81" mass="8532">MRKEATRNPETPELANLANLANQKAPGFLTLTDLCRDLAVDPTTPKARVSVGELATILAAGDIPPALVDRFAVAIGKAHGR</sequence>
<keyword evidence="2" id="KW-1185">Reference proteome</keyword>
<protein>
    <submittedName>
        <fullName evidence="1">Uncharacterized protein</fullName>
    </submittedName>
</protein>
<organism evidence="1 2">
    <name type="scientific">Thiocapsa roseopersicina</name>
    <dbReference type="NCBI Taxonomy" id="1058"/>
    <lineage>
        <taxon>Bacteria</taxon>
        <taxon>Pseudomonadati</taxon>
        <taxon>Pseudomonadota</taxon>
        <taxon>Gammaproteobacteria</taxon>
        <taxon>Chromatiales</taxon>
        <taxon>Chromatiaceae</taxon>
        <taxon>Thiocapsa</taxon>
    </lineage>
</organism>
<proteinExistence type="predicted"/>
<accession>A0A1H3BZ36</accession>
<gene>
    <name evidence="1" type="ORF">SAMN05421783_12845</name>
</gene>
<name>A0A1H3BZ36_THIRO</name>
<reference evidence="2" key="1">
    <citation type="submission" date="2016-10" db="EMBL/GenBank/DDBJ databases">
        <authorList>
            <person name="Varghese N."/>
            <person name="Submissions S."/>
        </authorList>
    </citation>
    <scope>NUCLEOTIDE SEQUENCE [LARGE SCALE GENOMIC DNA]</scope>
    <source>
        <strain evidence="2">DSM 217</strain>
    </source>
</reference>
<evidence type="ECO:0000313" key="2">
    <source>
        <dbReference type="Proteomes" id="UP000198816"/>
    </source>
</evidence>
<dbReference type="EMBL" id="FNNZ01000028">
    <property type="protein sequence ID" value="SDX47126.1"/>
    <property type="molecule type" value="Genomic_DNA"/>
</dbReference>
<dbReference type="STRING" id="1058.SAMN05421783_12845"/>